<name>A0ABP6M7P4_9MICC</name>
<reference evidence="9" key="1">
    <citation type="journal article" date="2019" name="Int. J. Syst. Evol. Microbiol.">
        <title>The Global Catalogue of Microorganisms (GCM) 10K type strain sequencing project: providing services to taxonomists for standard genome sequencing and annotation.</title>
        <authorList>
            <consortium name="The Broad Institute Genomics Platform"/>
            <consortium name="The Broad Institute Genome Sequencing Center for Infectious Disease"/>
            <person name="Wu L."/>
            <person name="Ma J."/>
        </authorList>
    </citation>
    <scope>NUCLEOTIDE SEQUENCE [LARGE SCALE GENOMIC DNA]</scope>
    <source>
        <strain evidence="9">JCM 14309</strain>
    </source>
</reference>
<evidence type="ECO:0000313" key="9">
    <source>
        <dbReference type="Proteomes" id="UP001500236"/>
    </source>
</evidence>
<dbReference type="GO" id="GO:0008483">
    <property type="term" value="F:transaminase activity"/>
    <property type="evidence" value="ECO:0007669"/>
    <property type="project" value="UniProtKB-KW"/>
</dbReference>
<dbReference type="InterPro" id="IPR004839">
    <property type="entry name" value="Aminotransferase_I/II_large"/>
</dbReference>
<dbReference type="PANTHER" id="PTHR43525:SF2">
    <property type="entry name" value="CYSTATHIONINE BETA-LYASE-RELATED"/>
    <property type="match status" value="1"/>
</dbReference>
<evidence type="ECO:0000313" key="8">
    <source>
        <dbReference type="EMBL" id="GAA3076001.1"/>
    </source>
</evidence>
<evidence type="ECO:0000256" key="4">
    <source>
        <dbReference type="ARBA" id="ARBA00023239"/>
    </source>
</evidence>
<keyword evidence="3" id="KW-0663">Pyridoxal phosphate</keyword>
<keyword evidence="9" id="KW-1185">Reference proteome</keyword>
<dbReference type="InterPro" id="IPR015421">
    <property type="entry name" value="PyrdxlP-dep_Trfase_major"/>
</dbReference>
<dbReference type="InterPro" id="IPR015424">
    <property type="entry name" value="PyrdxlP-dep_Trfase"/>
</dbReference>
<evidence type="ECO:0000256" key="3">
    <source>
        <dbReference type="ARBA" id="ARBA00022898"/>
    </source>
</evidence>
<dbReference type="InterPro" id="IPR015422">
    <property type="entry name" value="PyrdxlP-dep_Trfase_small"/>
</dbReference>
<evidence type="ECO:0000256" key="6">
    <source>
        <dbReference type="SAM" id="MobiDB-lite"/>
    </source>
</evidence>
<dbReference type="SUPFAM" id="SSF53383">
    <property type="entry name" value="PLP-dependent transferases"/>
    <property type="match status" value="1"/>
</dbReference>
<evidence type="ECO:0000259" key="7">
    <source>
        <dbReference type="Pfam" id="PF00155"/>
    </source>
</evidence>
<dbReference type="EC" id="4.4.1.13" evidence="2"/>
<comment type="cofactor">
    <cofactor evidence="1">
        <name>pyridoxal 5'-phosphate</name>
        <dbReference type="ChEBI" id="CHEBI:597326"/>
    </cofactor>
</comment>
<comment type="caution">
    <text evidence="8">The sequence shown here is derived from an EMBL/GenBank/DDBJ whole genome shotgun (WGS) entry which is preliminary data.</text>
</comment>
<dbReference type="Pfam" id="PF00155">
    <property type="entry name" value="Aminotran_1_2"/>
    <property type="match status" value="1"/>
</dbReference>
<dbReference type="Proteomes" id="UP001500236">
    <property type="component" value="Unassembled WGS sequence"/>
</dbReference>
<keyword evidence="4" id="KW-0456">Lyase</keyword>
<keyword evidence="8" id="KW-0808">Transferase</keyword>
<protein>
    <recommendedName>
        <fullName evidence="2">cysteine-S-conjugate beta-lyase</fullName>
        <ecNumber evidence="2">4.4.1.13</ecNumber>
    </recommendedName>
</protein>
<gene>
    <name evidence="8" type="ORF">GCM10010529_29560</name>
</gene>
<organism evidence="8 9">
    <name type="scientific">Nesterenkonia aethiopica</name>
    <dbReference type="NCBI Taxonomy" id="269144"/>
    <lineage>
        <taxon>Bacteria</taxon>
        <taxon>Bacillati</taxon>
        <taxon>Actinomycetota</taxon>
        <taxon>Actinomycetes</taxon>
        <taxon>Micrococcales</taxon>
        <taxon>Micrococcaceae</taxon>
        <taxon>Nesterenkonia</taxon>
    </lineage>
</organism>
<accession>A0ABP6M7P4</accession>
<feature type="domain" description="Aminotransferase class I/classII large" evidence="7">
    <location>
        <begin position="83"/>
        <end position="423"/>
    </location>
</feature>
<proteinExistence type="inferred from homology"/>
<dbReference type="CDD" id="cd00609">
    <property type="entry name" value="AAT_like"/>
    <property type="match status" value="1"/>
</dbReference>
<comment type="similarity">
    <text evidence="5">Belongs to the class-II pyridoxal-phosphate-dependent aminotransferase family. MalY/PatB cystathionine beta-lyase subfamily.</text>
</comment>
<dbReference type="Gene3D" id="3.40.640.10">
    <property type="entry name" value="Type I PLP-dependent aspartate aminotransferase-like (Major domain)"/>
    <property type="match status" value="1"/>
</dbReference>
<evidence type="ECO:0000256" key="2">
    <source>
        <dbReference type="ARBA" id="ARBA00012224"/>
    </source>
</evidence>
<dbReference type="RefSeq" id="WP_344684097.1">
    <property type="nucleotide sequence ID" value="NZ_BAAAVT010000028.1"/>
</dbReference>
<keyword evidence="8" id="KW-0032">Aminotransferase</keyword>
<dbReference type="EMBL" id="BAAAVT010000028">
    <property type="protein sequence ID" value="GAA3076001.1"/>
    <property type="molecule type" value="Genomic_DNA"/>
</dbReference>
<feature type="region of interest" description="Disordered" evidence="6">
    <location>
        <begin position="1"/>
        <end position="20"/>
    </location>
</feature>
<dbReference type="PANTHER" id="PTHR43525">
    <property type="entry name" value="PROTEIN MALY"/>
    <property type="match status" value="1"/>
</dbReference>
<dbReference type="Gene3D" id="3.90.1150.10">
    <property type="entry name" value="Aspartate Aminotransferase, domain 1"/>
    <property type="match status" value="1"/>
</dbReference>
<dbReference type="InterPro" id="IPR051798">
    <property type="entry name" value="Class-II_PLP-Dep_Aminotrans"/>
</dbReference>
<evidence type="ECO:0000256" key="1">
    <source>
        <dbReference type="ARBA" id="ARBA00001933"/>
    </source>
</evidence>
<sequence>MAQSTPHIESRTRPSFPPNPLERLSLADLRTRRSAKWRAFGGGVLPLWVAEMDVPLAEPIADALRGIIDRGDTGYPAGRGYAEALAGFAERRWGWSLDVAHTSTVPDVMRGITEALKLISTPGDAVVVASPVYPPFYQYPAEAGRRVVQTPLDPAGRLDPAALEETFAEAARTSTSPVFLLANPHNPTGVVHTRAELEQLAELADRHGLRVVADEIHAPLVLGSTPDPGDPGVAGADSDGAPVRFTPYLSVDPRGISLMSASKGWNLAGLKAAVMIAGHDAVADLRRLPDIVAHGPSHVGALAHTAAFAHGEPWLDALLDGLRANRTLLGELLAEHAPQVRWTPPQATYLAWLDFRATALAGAEDDVAAAGAEAPIRGPARALLARAGVALTAGNPFGDGGAGHARLNMATSQEILTEAVTRIGRALS</sequence>
<evidence type="ECO:0000256" key="5">
    <source>
        <dbReference type="ARBA" id="ARBA00037974"/>
    </source>
</evidence>